<dbReference type="Proteomes" id="UP000034705">
    <property type="component" value="Unassembled WGS sequence"/>
</dbReference>
<dbReference type="AlphaFoldDB" id="A0A0G1PMQ0"/>
<sequence>MRNRNSTYEDIAHFLESRKQHLELLFCTLITTPLFSCALYESGNRILFLCVTTIGIVFCVIYVLFICWHTWNLWYLRHPCPDEDTQEQISTRS</sequence>
<keyword evidence="1" id="KW-0812">Transmembrane</keyword>
<name>A0A0G1PMQ0_9BACT</name>
<feature type="transmembrane region" description="Helical" evidence="1">
    <location>
        <begin position="21"/>
        <end position="40"/>
    </location>
</feature>
<keyword evidence="1" id="KW-0472">Membrane</keyword>
<proteinExistence type="predicted"/>
<evidence type="ECO:0000313" key="3">
    <source>
        <dbReference type="Proteomes" id="UP000034705"/>
    </source>
</evidence>
<protein>
    <submittedName>
        <fullName evidence="2">Uncharacterized protein</fullName>
    </submittedName>
</protein>
<gene>
    <name evidence="2" type="ORF">UX45_C0004G0030</name>
</gene>
<feature type="transmembrane region" description="Helical" evidence="1">
    <location>
        <begin position="46"/>
        <end position="68"/>
    </location>
</feature>
<accession>A0A0G1PMQ0</accession>
<dbReference type="EMBL" id="LCMG01000004">
    <property type="protein sequence ID" value="KKU34079.1"/>
    <property type="molecule type" value="Genomic_DNA"/>
</dbReference>
<keyword evidence="1" id="KW-1133">Transmembrane helix</keyword>
<reference evidence="2 3" key="1">
    <citation type="journal article" date="2015" name="Nature">
        <title>rRNA introns, odd ribosomes, and small enigmatic genomes across a large radiation of phyla.</title>
        <authorList>
            <person name="Brown C.T."/>
            <person name="Hug L.A."/>
            <person name="Thomas B.C."/>
            <person name="Sharon I."/>
            <person name="Castelle C.J."/>
            <person name="Singh A."/>
            <person name="Wilkins M.J."/>
            <person name="Williams K.H."/>
            <person name="Banfield J.F."/>
        </authorList>
    </citation>
    <scope>NUCLEOTIDE SEQUENCE [LARGE SCALE GENOMIC DNA]</scope>
</reference>
<comment type="caution">
    <text evidence="2">The sequence shown here is derived from an EMBL/GenBank/DDBJ whole genome shotgun (WGS) entry which is preliminary data.</text>
</comment>
<organism evidence="2 3">
    <name type="scientific">Candidatus Uhrbacteria bacterium GW2011_GWF2_46_218</name>
    <dbReference type="NCBI Taxonomy" id="1619001"/>
    <lineage>
        <taxon>Bacteria</taxon>
        <taxon>Candidatus Uhriibacteriota</taxon>
    </lineage>
</organism>
<evidence type="ECO:0000256" key="1">
    <source>
        <dbReference type="SAM" id="Phobius"/>
    </source>
</evidence>
<evidence type="ECO:0000313" key="2">
    <source>
        <dbReference type="EMBL" id="KKU34079.1"/>
    </source>
</evidence>